<name>A0A0J6CQS0_9BACL</name>
<accession>A0A0J6CQS0</accession>
<dbReference type="Proteomes" id="UP000035996">
    <property type="component" value="Unassembled WGS sequence"/>
</dbReference>
<comment type="caution">
    <text evidence="1">The sequence shown here is derived from an EMBL/GenBank/DDBJ whole genome shotgun (WGS) entry which is preliminary data.</text>
</comment>
<dbReference type="OrthoDB" id="2915142at2"/>
<evidence type="ECO:0000313" key="1">
    <source>
        <dbReference type="EMBL" id="KMM38596.1"/>
    </source>
</evidence>
<protein>
    <submittedName>
        <fullName evidence="1">Uncharacterized protein</fullName>
    </submittedName>
</protein>
<dbReference type="AlphaFoldDB" id="A0A0J6CQS0"/>
<dbReference type="STRING" id="157733.AB986_04775"/>
<reference evidence="1" key="1">
    <citation type="submission" date="2015-06" db="EMBL/GenBank/DDBJ databases">
        <authorList>
            <person name="Liu B."/>
            <person name="Wang J."/>
            <person name="Zhu Y."/>
            <person name="Liu G."/>
            <person name="Chen Q."/>
            <person name="Zheng C."/>
            <person name="Che J."/>
            <person name="Ge C."/>
            <person name="Shi H."/>
            <person name="Pan Z."/>
            <person name="Liu X."/>
        </authorList>
    </citation>
    <scope>NUCLEOTIDE SEQUENCE [LARGE SCALE GENOMIC DNA]</scope>
    <source>
        <strain evidence="1">DSM 16346</strain>
    </source>
</reference>
<dbReference type="RefSeq" id="WP_048309713.1">
    <property type="nucleotide sequence ID" value="NZ_CP119526.1"/>
</dbReference>
<sequence length="153" mass="17365">MGTKISTIELKEVEVIELENNEFETRFVNPKKYPAFLTNRSLATGMRLGITKTSLITNLVQMQGLVGKDGKIDPENISEEQAEFIDADRDLPVIYLGIMGANKSLDLTFEEFLDLYHGDLEKLLNDYLDLVMVYLNQNPNEFRKGLEASTSKK</sequence>
<evidence type="ECO:0000313" key="2">
    <source>
        <dbReference type="Proteomes" id="UP000035996"/>
    </source>
</evidence>
<gene>
    <name evidence="1" type="ORF">AB986_04775</name>
</gene>
<organism evidence="1 2">
    <name type="scientific">Guptibacillus hwajinpoensis</name>
    <dbReference type="NCBI Taxonomy" id="208199"/>
    <lineage>
        <taxon>Bacteria</taxon>
        <taxon>Bacillati</taxon>
        <taxon>Bacillota</taxon>
        <taxon>Bacilli</taxon>
        <taxon>Bacillales</taxon>
        <taxon>Guptibacillaceae</taxon>
        <taxon>Guptibacillus</taxon>
    </lineage>
</organism>
<dbReference type="EMBL" id="LELK01000001">
    <property type="protein sequence ID" value="KMM38596.1"/>
    <property type="molecule type" value="Genomic_DNA"/>
</dbReference>
<proteinExistence type="predicted"/>
<keyword evidence="2" id="KW-1185">Reference proteome</keyword>